<feature type="compositionally biased region" description="Basic and acidic residues" evidence="2">
    <location>
        <begin position="414"/>
        <end position="425"/>
    </location>
</feature>
<evidence type="ECO:0000259" key="3">
    <source>
        <dbReference type="Pfam" id="PF05282"/>
    </source>
</evidence>
<sequence>MSASIKNLLDPALTAQEATALFRSSSFLILSPSATATVTASNTYTLDASPYLTPAPPSSSSNSINRFEGFKLLPDGFHLLTLTADDAIAVQGVIRFTQGHQVFIRSANTLLPPDQPGSDPGTELPTVFSPDPIARPKQPQTVTSLNHLATLDPHLVPYPATTHSVWKKATLHLHDPAVGPSAVAKVCGVDEWAGDVRIDSLIPLHDPQPQGTGVDSLLSSSGREQRAAAARESQAEKDLDDQLRRGGSSHIACDTGSTTSGLRFTTFDMRRSWKSGTVGSELTRWSVDKSWLLGQTIQRAGGVSHLLAEFELAFVMLHRLHAPAALTQWLSLLSLFSRSAYACSRAPSHFEAPASSSVDSHGRSMPMSTVETETEREIKDQVEPDAHTRFLDLLLAQLQLVVVHASVSSSFAHSDSRARHPHHDEDAGEQEEDEAANDPNEDPPGVDFFNNLDPDLEAKILRELSTLRAGISSGFLSSASTQGTADPRKTARASSSGSAQGRDSPEALLAAWRRLSHFSSRHLGWSLDEELDEEVQVREELEEEEGEDAPVVVEVEDEYDYDEYA</sequence>
<feature type="compositionally biased region" description="Low complexity" evidence="2">
    <location>
        <begin position="219"/>
        <end position="232"/>
    </location>
</feature>
<evidence type="ECO:0000256" key="2">
    <source>
        <dbReference type="SAM" id="MobiDB-lite"/>
    </source>
</evidence>
<keyword evidence="6" id="KW-1185">Reference proteome</keyword>
<dbReference type="EMBL" id="JAPDMZ010000016">
    <property type="protein sequence ID" value="KAK0556364.1"/>
    <property type="molecule type" value="Genomic_DNA"/>
</dbReference>
<gene>
    <name evidence="5" type="ORF">OC846_001187</name>
</gene>
<dbReference type="AlphaFoldDB" id="A0AAN6GU56"/>
<dbReference type="Pfam" id="PF05282">
    <property type="entry name" value="AAR2"/>
    <property type="match status" value="1"/>
</dbReference>
<dbReference type="CDD" id="cd13778">
    <property type="entry name" value="Aar2_C"/>
    <property type="match status" value="1"/>
</dbReference>
<name>A0AAN6GU56_9BASI</name>
<comment type="similarity">
    <text evidence="1">Belongs to the AAR2 family.</text>
</comment>
<proteinExistence type="inferred from homology"/>
<comment type="caution">
    <text evidence="5">The sequence shown here is derived from an EMBL/GenBank/DDBJ whole genome shotgun (WGS) entry which is preliminary data.</text>
</comment>
<feature type="region of interest" description="Disordered" evidence="2">
    <location>
        <begin position="476"/>
        <end position="504"/>
    </location>
</feature>
<evidence type="ECO:0000256" key="1">
    <source>
        <dbReference type="ARBA" id="ARBA00006281"/>
    </source>
</evidence>
<evidence type="ECO:0000313" key="6">
    <source>
        <dbReference type="Proteomes" id="UP001176517"/>
    </source>
</evidence>
<feature type="region of interest" description="Disordered" evidence="2">
    <location>
        <begin position="351"/>
        <end position="377"/>
    </location>
</feature>
<feature type="region of interest" description="Disordered" evidence="2">
    <location>
        <begin position="412"/>
        <end position="452"/>
    </location>
</feature>
<dbReference type="InterPro" id="IPR033647">
    <property type="entry name" value="Aar2_N"/>
</dbReference>
<evidence type="ECO:0000259" key="4">
    <source>
        <dbReference type="Pfam" id="PF20981"/>
    </source>
</evidence>
<dbReference type="Pfam" id="PF20981">
    <property type="entry name" value="AAR2_1st"/>
    <property type="match status" value="1"/>
</dbReference>
<organism evidence="5 6">
    <name type="scientific">Tilletia horrida</name>
    <dbReference type="NCBI Taxonomy" id="155126"/>
    <lineage>
        <taxon>Eukaryota</taxon>
        <taxon>Fungi</taxon>
        <taxon>Dikarya</taxon>
        <taxon>Basidiomycota</taxon>
        <taxon>Ustilaginomycotina</taxon>
        <taxon>Exobasidiomycetes</taxon>
        <taxon>Tilletiales</taxon>
        <taxon>Tilletiaceae</taxon>
        <taxon>Tilletia</taxon>
    </lineage>
</organism>
<dbReference type="GO" id="GO:0000244">
    <property type="term" value="P:spliceosomal tri-snRNP complex assembly"/>
    <property type="evidence" value="ECO:0007669"/>
    <property type="project" value="TreeGrafter"/>
</dbReference>
<dbReference type="InterPro" id="IPR033648">
    <property type="entry name" value="AAR2_C"/>
</dbReference>
<protein>
    <recommendedName>
        <fullName evidence="7">A1 cistron-splicing factor AAR2</fullName>
    </recommendedName>
</protein>
<feature type="domain" description="AAR2 C-terminal" evidence="3">
    <location>
        <begin position="264"/>
        <end position="528"/>
    </location>
</feature>
<feature type="compositionally biased region" description="Basic and acidic residues" evidence="2">
    <location>
        <begin position="233"/>
        <end position="244"/>
    </location>
</feature>
<evidence type="ECO:0000313" key="5">
    <source>
        <dbReference type="EMBL" id="KAK0556364.1"/>
    </source>
</evidence>
<dbReference type="Proteomes" id="UP001176517">
    <property type="component" value="Unassembled WGS sequence"/>
</dbReference>
<dbReference type="PANTHER" id="PTHR12689">
    <property type="entry name" value="A1 CISTRON SPLICING FACTOR AAR2-RELATED"/>
    <property type="match status" value="1"/>
</dbReference>
<accession>A0AAN6GU56</accession>
<dbReference type="Gene3D" id="1.25.40.550">
    <property type="entry name" value="Aar2, C-terminal domain-like"/>
    <property type="match status" value="1"/>
</dbReference>
<reference evidence="5" key="1">
    <citation type="journal article" date="2023" name="PhytoFront">
        <title>Draft Genome Resources of Seven Strains of Tilletia horrida, Causal Agent of Kernel Smut of Rice.</title>
        <authorList>
            <person name="Khanal S."/>
            <person name="Antony Babu S."/>
            <person name="Zhou X.G."/>
        </authorList>
    </citation>
    <scope>NUCLEOTIDE SEQUENCE</scope>
    <source>
        <strain evidence="5">TX6</strain>
    </source>
</reference>
<feature type="region of interest" description="Disordered" evidence="2">
    <location>
        <begin position="529"/>
        <end position="565"/>
    </location>
</feature>
<dbReference type="InterPro" id="IPR038514">
    <property type="entry name" value="AAR2_C_sf"/>
</dbReference>
<evidence type="ECO:0008006" key="7">
    <source>
        <dbReference type="Google" id="ProtNLM"/>
    </source>
</evidence>
<feature type="compositionally biased region" description="Acidic residues" evidence="2">
    <location>
        <begin position="426"/>
        <end position="441"/>
    </location>
</feature>
<feature type="region of interest" description="Disordered" evidence="2">
    <location>
        <begin position="203"/>
        <end position="247"/>
    </location>
</feature>
<dbReference type="PANTHER" id="PTHR12689:SF4">
    <property type="entry name" value="PROTEIN AAR2 HOMOLOG"/>
    <property type="match status" value="1"/>
</dbReference>
<feature type="compositionally biased region" description="Low complexity" evidence="2">
    <location>
        <begin position="492"/>
        <end position="502"/>
    </location>
</feature>
<feature type="domain" description="AAR2 N-terminal" evidence="4">
    <location>
        <begin position="61"/>
        <end position="176"/>
    </location>
</feature>
<dbReference type="InterPro" id="IPR007946">
    <property type="entry name" value="AAR2"/>
</dbReference>